<keyword evidence="8 12" id="KW-0862">Zinc</keyword>
<feature type="transmembrane region" description="Helical" evidence="14">
    <location>
        <begin position="1278"/>
        <end position="1299"/>
    </location>
</feature>
<feature type="transmembrane region" description="Helical" evidence="14">
    <location>
        <begin position="1150"/>
        <end position="1169"/>
    </location>
</feature>
<evidence type="ECO:0000313" key="20">
    <source>
        <dbReference type="WBParaSite" id="L893_g19310.t1"/>
    </source>
</evidence>
<feature type="domain" description="Coenzyme PQQ synthesis protein F-like C-terminal lobe" evidence="18">
    <location>
        <begin position="771"/>
        <end position="832"/>
    </location>
</feature>
<proteinExistence type="inferred from homology"/>
<dbReference type="InterPro" id="IPR011765">
    <property type="entry name" value="Pept_M16_N"/>
</dbReference>
<dbReference type="SUPFAM" id="SSF63411">
    <property type="entry name" value="LuxS/MPP-like metallohydrolase"/>
    <property type="match status" value="4"/>
</dbReference>
<comment type="similarity">
    <text evidence="2">Belongs to the ADIPOR family.</text>
</comment>
<dbReference type="InterPro" id="IPR054734">
    <property type="entry name" value="PqqF-like_C_4"/>
</dbReference>
<protein>
    <submittedName>
        <fullName evidence="20">Insulin-degrading enzyme</fullName>
    </submittedName>
</protein>
<dbReference type="GO" id="GO:0008237">
    <property type="term" value="F:metallopeptidase activity"/>
    <property type="evidence" value="ECO:0007669"/>
    <property type="project" value="UniProtKB-KW"/>
</dbReference>
<accession>A0A1I7YS86</accession>
<dbReference type="Proteomes" id="UP000095287">
    <property type="component" value="Unplaced"/>
</dbReference>
<evidence type="ECO:0000256" key="4">
    <source>
        <dbReference type="ARBA" id="ARBA00022670"/>
    </source>
</evidence>
<keyword evidence="7" id="KW-0378">Hydrolase</keyword>
<dbReference type="Pfam" id="PF16187">
    <property type="entry name" value="Peptidase_M16_M"/>
    <property type="match status" value="1"/>
</dbReference>
<reference evidence="20" key="1">
    <citation type="submission" date="2016-11" db="UniProtKB">
        <authorList>
            <consortium name="WormBaseParasite"/>
        </authorList>
    </citation>
    <scope>IDENTIFICATION</scope>
</reference>
<dbReference type="InterPro" id="IPR007863">
    <property type="entry name" value="Peptidase_M16_C"/>
</dbReference>
<evidence type="ECO:0000256" key="13">
    <source>
        <dbReference type="SAM" id="MobiDB-lite"/>
    </source>
</evidence>
<keyword evidence="6 12" id="KW-0479">Metal-binding</keyword>
<feature type="domain" description="Peptidase M16 N-terminal" evidence="15">
    <location>
        <begin position="62"/>
        <end position="167"/>
    </location>
</feature>
<dbReference type="GO" id="GO:0016020">
    <property type="term" value="C:membrane"/>
    <property type="evidence" value="ECO:0007669"/>
    <property type="project" value="UniProtKB-SubCell"/>
</dbReference>
<evidence type="ECO:0000259" key="15">
    <source>
        <dbReference type="Pfam" id="PF00675"/>
    </source>
</evidence>
<feature type="binding site" evidence="12">
    <location>
        <position position="1276"/>
    </location>
    <ligand>
        <name>Zn(2+)</name>
        <dbReference type="ChEBI" id="CHEBI:29105"/>
    </ligand>
</feature>
<evidence type="ECO:0000313" key="19">
    <source>
        <dbReference type="Proteomes" id="UP000095287"/>
    </source>
</evidence>
<evidence type="ECO:0000259" key="17">
    <source>
        <dbReference type="Pfam" id="PF16187"/>
    </source>
</evidence>
<keyword evidence="19" id="KW-1185">Reference proteome</keyword>
<feature type="transmembrane region" description="Helical" evidence="14">
    <location>
        <begin position="1176"/>
        <end position="1195"/>
    </location>
</feature>
<dbReference type="InterPro" id="IPR004254">
    <property type="entry name" value="AdipoR/HlyIII-related"/>
</dbReference>
<evidence type="ECO:0000256" key="14">
    <source>
        <dbReference type="SAM" id="Phobius"/>
    </source>
</evidence>
<dbReference type="Pfam" id="PF22456">
    <property type="entry name" value="PqqF-like_C_4"/>
    <property type="match status" value="1"/>
</dbReference>
<dbReference type="PANTHER" id="PTHR43690:SF18">
    <property type="entry name" value="INSULIN-DEGRADING ENZYME-RELATED"/>
    <property type="match status" value="1"/>
</dbReference>
<evidence type="ECO:0000256" key="7">
    <source>
        <dbReference type="ARBA" id="ARBA00022801"/>
    </source>
</evidence>
<keyword evidence="9 14" id="KW-1133">Transmembrane helix</keyword>
<evidence type="ECO:0000256" key="12">
    <source>
        <dbReference type="PIRSR" id="PIRSR604254-1"/>
    </source>
</evidence>
<dbReference type="Pfam" id="PF03006">
    <property type="entry name" value="HlyIII"/>
    <property type="match status" value="1"/>
</dbReference>
<dbReference type="InterPro" id="IPR050626">
    <property type="entry name" value="Peptidase_M16"/>
</dbReference>
<dbReference type="WBParaSite" id="L893_g19310.t1">
    <property type="protein sequence ID" value="L893_g19310.t1"/>
    <property type="gene ID" value="L893_g19310"/>
</dbReference>
<dbReference type="GO" id="GO:0046872">
    <property type="term" value="F:metal ion binding"/>
    <property type="evidence" value="ECO:0007669"/>
    <property type="project" value="UniProtKB-KW"/>
</dbReference>
<organism evidence="19 20">
    <name type="scientific">Steinernema glaseri</name>
    <dbReference type="NCBI Taxonomy" id="37863"/>
    <lineage>
        <taxon>Eukaryota</taxon>
        <taxon>Metazoa</taxon>
        <taxon>Ecdysozoa</taxon>
        <taxon>Nematoda</taxon>
        <taxon>Chromadorea</taxon>
        <taxon>Rhabditida</taxon>
        <taxon>Tylenchina</taxon>
        <taxon>Panagrolaimomorpha</taxon>
        <taxon>Strongyloidoidea</taxon>
        <taxon>Steinernematidae</taxon>
        <taxon>Steinernema</taxon>
    </lineage>
</organism>
<evidence type="ECO:0000256" key="1">
    <source>
        <dbReference type="ARBA" id="ARBA00004141"/>
    </source>
</evidence>
<evidence type="ECO:0000256" key="9">
    <source>
        <dbReference type="ARBA" id="ARBA00022989"/>
    </source>
</evidence>
<dbReference type="PANTHER" id="PTHR43690">
    <property type="entry name" value="NARDILYSIN"/>
    <property type="match status" value="1"/>
</dbReference>
<dbReference type="InterPro" id="IPR032632">
    <property type="entry name" value="Peptidase_M16_M"/>
</dbReference>
<comment type="similarity">
    <text evidence="3">Belongs to the peptidase M16 family.</text>
</comment>
<feature type="transmembrane region" description="Helical" evidence="14">
    <location>
        <begin position="1080"/>
        <end position="1099"/>
    </location>
</feature>
<feature type="domain" description="Peptidase M16 middle/third" evidence="17">
    <location>
        <begin position="400"/>
        <end position="667"/>
    </location>
</feature>
<dbReference type="Gene3D" id="3.30.830.10">
    <property type="entry name" value="Metalloenzyme, LuxS/M16 peptidase-like"/>
    <property type="match status" value="4"/>
</dbReference>
<evidence type="ECO:0000259" key="18">
    <source>
        <dbReference type="Pfam" id="PF22456"/>
    </source>
</evidence>
<keyword evidence="10" id="KW-0482">Metalloprotease</keyword>
<dbReference type="GO" id="GO:0006508">
    <property type="term" value="P:proteolysis"/>
    <property type="evidence" value="ECO:0007669"/>
    <property type="project" value="UniProtKB-KW"/>
</dbReference>
<sequence>MTFFVSNPFSSSVIPIEMLGKANLAENSVAKLTTEPSDKELFRSVQLSNGLKIRLFSNQRLRDASANLDVDVGTVDDPDELPGLAHFCEHLLLMGNKKYPEEHGLNIFLAHNNGYNNASTGSMCTSYFFRTAERFEEALDRLAHMFLSPLFTQGAVEREVNALDCEFRDRRDNDWRREIFLVRTLYPPGHWARKICGGNRQTLLEIPASKGINVCDEVARFFEKHYSANLMTLTMCGKQSLDELEEMVRKLPFHKIRNSNIPPRVRTSVPHYAPENCGCRFDIVPVQLIRRLSIWFDLNHNYYFGKLVAHGAKGSLAYELKHRGWASLVRSRSKFSNQGVIIDLSQEGLKHVEDILELLFLYIGMLAREGPQMWFYEELCAMSEIRNRFNPEQESAENKETVNHAFDKVWIKLVPMLITPRKMVYFVSTKKNVSLDELERDEYSGVQYKRTEPCEELLKRLEKALETESGVFFLPPRNEYIPAKFDLKPRDEEGRQLCFLRSGNDSFVGAHPRVIAEDQFQRIWYLQDNRFKQPWVEVQALFNVPISGVNALSLCMTWLFEQCFWHHSRSEFFNAQQAGFKFELTGNRRGIYLHISGYDDMMGHLVSKYFNALMSYKPDKITFDQMLEELITDYENIPYQEPLTQAAFILDAVLSEGQWSAEEMLKAFGSVTFEAFLEFIQRMWSARHLEIFFYGNLTQEEALTWGRICSEDRASVRPLSSEELKPLRMARLPEGKTYFHEVNQETHSNGAVLFFLQTGAHEPRNNILTKLLLRLIEKPAFNALRTNEQLGYIVQSARKTFNGAHGLIIKVQGSYDPAYVEQRIETFLENFKLPKPQERPGAKKECQFTVCHCFEVRLTMEGIRDVRDQSHHDKSCSYDVTEALEEAREILTQGQARKHSHEHVLEDATTVKVMKSGTNAEPIEVVVSRRTVVSQPNSEDEEEYGGYGSGSDVDVLVRSRTSSCIHHRHDGHFEGTGTRHTNVRYRRKKGDSWQRDVGGEVDNADEAHLEVDVKSECVENDEGSRVVKTWEARWTVQHFDLLPEWLQDNEFLRHGHRPPLPSYAECFKSIWALHTETGNIWTHLIGCVAFFCLALWFLTRPDTHIQLQEKLVFSAFFVGAILCLGMSFTFHTVSCHSVDVVRMFSKLDYAGISLLIIGSFIPWIYYGFYCRMEPKITYIAMVCVLGVVAIIVSSWDKFSESQYRPLRALVFVAMGGSGVIPALHFAWKEGADLFVQGGFHWLLIMALLYLLGALLYATRTPERFFPGKFDIWFQSHQLFHICVVCAALVHYCGITELAFNRLTGTCDADTGEMLTGISSEK</sequence>
<dbReference type="InterPro" id="IPR011249">
    <property type="entry name" value="Metalloenz_LuxS/M16"/>
</dbReference>
<feature type="transmembrane region" description="Helical" evidence="14">
    <location>
        <begin position="1111"/>
        <end position="1130"/>
    </location>
</feature>
<evidence type="ECO:0000256" key="6">
    <source>
        <dbReference type="ARBA" id="ARBA00022723"/>
    </source>
</evidence>
<dbReference type="Pfam" id="PF05193">
    <property type="entry name" value="Peptidase_M16_C"/>
    <property type="match status" value="1"/>
</dbReference>
<feature type="binding site" evidence="12">
    <location>
        <position position="1131"/>
    </location>
    <ligand>
        <name>Zn(2+)</name>
        <dbReference type="ChEBI" id="CHEBI:29105"/>
    </ligand>
</feature>
<dbReference type="Pfam" id="PF00675">
    <property type="entry name" value="Peptidase_M16"/>
    <property type="match status" value="1"/>
</dbReference>
<evidence type="ECO:0000259" key="16">
    <source>
        <dbReference type="Pfam" id="PF05193"/>
    </source>
</evidence>
<feature type="transmembrane region" description="Helical" evidence="14">
    <location>
        <begin position="1207"/>
        <end position="1227"/>
    </location>
</feature>
<evidence type="ECO:0000256" key="2">
    <source>
        <dbReference type="ARBA" id="ARBA00007018"/>
    </source>
</evidence>
<evidence type="ECO:0000256" key="8">
    <source>
        <dbReference type="ARBA" id="ARBA00022833"/>
    </source>
</evidence>
<evidence type="ECO:0000256" key="10">
    <source>
        <dbReference type="ARBA" id="ARBA00023049"/>
    </source>
</evidence>
<feature type="region of interest" description="Disordered" evidence="13">
    <location>
        <begin position="933"/>
        <end position="952"/>
    </location>
</feature>
<feature type="binding site" evidence="12">
    <location>
        <position position="1280"/>
    </location>
    <ligand>
        <name>Zn(2+)</name>
        <dbReference type="ChEBI" id="CHEBI:29105"/>
    </ligand>
</feature>
<keyword evidence="5 14" id="KW-0812">Transmembrane</keyword>
<feature type="domain" description="Peptidase M16 C-terminal" evidence="16">
    <location>
        <begin position="216"/>
        <end position="377"/>
    </location>
</feature>
<keyword evidence="11 14" id="KW-0472">Membrane</keyword>
<comment type="subcellular location">
    <subcellularLocation>
        <location evidence="1">Membrane</location>
        <topology evidence="1">Multi-pass membrane protein</topology>
    </subcellularLocation>
</comment>
<keyword evidence="4" id="KW-0645">Protease</keyword>
<evidence type="ECO:0000256" key="11">
    <source>
        <dbReference type="ARBA" id="ARBA00023136"/>
    </source>
</evidence>
<feature type="transmembrane region" description="Helical" evidence="14">
    <location>
        <begin position="1239"/>
        <end position="1258"/>
    </location>
</feature>
<evidence type="ECO:0000256" key="5">
    <source>
        <dbReference type="ARBA" id="ARBA00022692"/>
    </source>
</evidence>
<name>A0A1I7YS86_9BILA</name>
<evidence type="ECO:0000256" key="3">
    <source>
        <dbReference type="ARBA" id="ARBA00007261"/>
    </source>
</evidence>